<dbReference type="GeneID" id="98282567"/>
<sequence length="298" mass="33123">MNEPILRPLLGGFALLALLASEEARAEAMDHAAMGHGAMNHQGMPAQNMNHQGMNHGMMPQTPRTPLRPITDADRQAAFPPLPGHQVHDRQSNWAVIVEQLEYQNFDSSSALNWNANAWIGGDIDRLWLRTEGEREQGVTHKAELQALSGHAISPWWELVGGLRQDFKPASGQTWAAFGIQGTPLYGLELEATLYAGERQQTALRLESSYAILLSNRWILEPSLEANFYGRNDATRDQGSGLADSEIGLRLRYEITRGFAPYLGISFNRAYGNNAEQIRDEHGDIGQTRLVAGVRLRF</sequence>
<dbReference type="InterPro" id="IPR036709">
    <property type="entry name" value="Autotransporte_beta_dom_sf"/>
</dbReference>
<name>A0AAP0SLI3_9PSED</name>
<proteinExistence type="predicted"/>
<accession>A0AAP0SLI3</accession>
<evidence type="ECO:0000313" key="1">
    <source>
        <dbReference type="EMBL" id="KDO00738.1"/>
    </source>
</evidence>
<dbReference type="EMBL" id="CP071706">
    <property type="protein sequence ID" value="KDO00738.1"/>
    <property type="molecule type" value="Genomic_DNA"/>
</dbReference>
<dbReference type="GO" id="GO:0009279">
    <property type="term" value="C:cell outer membrane"/>
    <property type="evidence" value="ECO:0007669"/>
    <property type="project" value="InterPro"/>
</dbReference>
<dbReference type="InterPro" id="IPR007939">
    <property type="entry name" value="Cu-R_B_prcur"/>
</dbReference>
<reference evidence="1 2" key="1">
    <citation type="journal article" date="2014" name="Genome Announc.">
        <title>Genome Sequence of Pseudomonas sp. Strain P482, a Tomato Rhizosphere Isolate with Broad-Spectrum Antimicrobial Activity.</title>
        <authorList>
            <person name="Krzyzanowska D.M."/>
            <person name="Ossowicki A."/>
            <person name="Jafra S."/>
        </authorList>
    </citation>
    <scope>NUCLEOTIDE SEQUENCE [LARGE SCALE GENOMIC DNA]</scope>
    <source>
        <strain evidence="1 2">P482</strain>
    </source>
</reference>
<organism evidence="1 2">
    <name type="scientific">Pseudomonas donghuensis</name>
    <dbReference type="NCBI Taxonomy" id="1163398"/>
    <lineage>
        <taxon>Bacteria</taxon>
        <taxon>Pseudomonadati</taxon>
        <taxon>Pseudomonadota</taxon>
        <taxon>Gammaproteobacteria</taxon>
        <taxon>Pseudomonadales</taxon>
        <taxon>Pseudomonadaceae</taxon>
        <taxon>Pseudomonas</taxon>
    </lineage>
</organism>
<gene>
    <name evidence="1" type="ORF">BV82_1191</name>
</gene>
<dbReference type="SUPFAM" id="SSF56935">
    <property type="entry name" value="Porins"/>
    <property type="match status" value="1"/>
</dbReference>
<dbReference type="AlphaFoldDB" id="A0AAP0SLI3"/>
<dbReference type="Proteomes" id="UP000027121">
    <property type="component" value="Chromosome"/>
</dbReference>
<keyword evidence="2" id="KW-1185">Reference proteome</keyword>
<dbReference type="Pfam" id="PF05275">
    <property type="entry name" value="CopB"/>
    <property type="match status" value="1"/>
</dbReference>
<dbReference type="GO" id="GO:0005507">
    <property type="term" value="F:copper ion binding"/>
    <property type="evidence" value="ECO:0007669"/>
    <property type="project" value="InterPro"/>
</dbReference>
<reference evidence="1 2" key="2">
    <citation type="journal article" date="2016" name="Front. Microbiol.">
        <title>When Genome-Based Approach Meets the 'Old but Good': Revealing Genes Involved in the Antibacterial Activity of Pseudomonas sp. P482 against Soft Rot Pathogens.</title>
        <authorList>
            <person name="Krzyzanowska D.M."/>
            <person name="Ossowicki A."/>
            <person name="Rajewska M."/>
            <person name="Maciag T."/>
            <person name="Jablonska M."/>
            <person name="Obuchowski M."/>
            <person name="Heeb S."/>
            <person name="Jafra S."/>
        </authorList>
    </citation>
    <scope>NUCLEOTIDE SEQUENCE [LARGE SCALE GENOMIC DNA]</scope>
    <source>
        <strain evidence="1 2">P482</strain>
    </source>
</reference>
<dbReference type="KEGG" id="pdw:BV82_1191"/>
<dbReference type="Gene3D" id="2.40.128.130">
    <property type="entry name" value="Autotransporter beta-domain"/>
    <property type="match status" value="1"/>
</dbReference>
<protein>
    <submittedName>
        <fullName evidence="1">Copper resistance protein B</fullName>
    </submittedName>
</protein>
<evidence type="ECO:0000313" key="2">
    <source>
        <dbReference type="Proteomes" id="UP000027121"/>
    </source>
</evidence>
<dbReference type="GO" id="GO:0006878">
    <property type="term" value="P:intracellular copper ion homeostasis"/>
    <property type="evidence" value="ECO:0007669"/>
    <property type="project" value="InterPro"/>
</dbReference>
<dbReference type="RefSeq" id="WP_036994505.1">
    <property type="nucleotide sequence ID" value="NZ_CP071706.1"/>
</dbReference>